<evidence type="ECO:0000313" key="2">
    <source>
        <dbReference type="EMBL" id="KYP71530.1"/>
    </source>
</evidence>
<dbReference type="Gramene" id="C.cajan_10489.t">
    <property type="protein sequence ID" value="C.cajan_10489.t.cds1"/>
    <property type="gene ID" value="C.cajan_10489"/>
</dbReference>
<name>A0A151TWU9_CAJCA</name>
<evidence type="ECO:0000313" key="3">
    <source>
        <dbReference type="EMBL" id="KYP71548.1"/>
    </source>
</evidence>
<dbReference type="Proteomes" id="UP000075243">
    <property type="component" value="Chromosome 3"/>
</dbReference>
<organism evidence="2 4">
    <name type="scientific">Cajanus cajan</name>
    <name type="common">Pigeon pea</name>
    <name type="synonym">Cajanus indicus</name>
    <dbReference type="NCBI Taxonomy" id="3821"/>
    <lineage>
        <taxon>Eukaryota</taxon>
        <taxon>Viridiplantae</taxon>
        <taxon>Streptophyta</taxon>
        <taxon>Embryophyta</taxon>
        <taxon>Tracheophyta</taxon>
        <taxon>Spermatophyta</taxon>
        <taxon>Magnoliopsida</taxon>
        <taxon>eudicotyledons</taxon>
        <taxon>Gunneridae</taxon>
        <taxon>Pentapetalae</taxon>
        <taxon>rosids</taxon>
        <taxon>fabids</taxon>
        <taxon>Fabales</taxon>
        <taxon>Fabaceae</taxon>
        <taxon>Papilionoideae</taxon>
        <taxon>50 kb inversion clade</taxon>
        <taxon>NPAAA clade</taxon>
        <taxon>indigoferoid/millettioid clade</taxon>
        <taxon>Phaseoleae</taxon>
        <taxon>Cajanus</taxon>
    </lineage>
</organism>
<evidence type="ECO:0000256" key="1">
    <source>
        <dbReference type="SAM" id="MobiDB-lite"/>
    </source>
</evidence>
<feature type="region of interest" description="Disordered" evidence="1">
    <location>
        <begin position="49"/>
        <end position="75"/>
    </location>
</feature>
<dbReference type="PANTHER" id="PTHR36746">
    <property type="entry name" value="BNAC04G51760D PROTEIN"/>
    <property type="match status" value="1"/>
</dbReference>
<evidence type="ECO:0000313" key="4">
    <source>
        <dbReference type="Proteomes" id="UP000075243"/>
    </source>
</evidence>
<proteinExistence type="predicted"/>
<dbReference type="PANTHER" id="PTHR36746:SF5">
    <property type="match status" value="1"/>
</dbReference>
<feature type="compositionally biased region" description="Basic and acidic residues" evidence="1">
    <location>
        <begin position="61"/>
        <end position="73"/>
    </location>
</feature>
<gene>
    <name evidence="2" type="ORF">KK1_010794</name>
    <name evidence="3" type="ORF">KK1_010812</name>
</gene>
<feature type="region of interest" description="Disordered" evidence="1">
    <location>
        <begin position="1"/>
        <end position="24"/>
    </location>
</feature>
<dbReference type="Gramene" id="C.cajan_10507.t">
    <property type="protein sequence ID" value="C.cajan_10507.t.cds1"/>
    <property type="gene ID" value="C.cajan_10507"/>
</dbReference>
<dbReference type="EMBL" id="CM003605">
    <property type="protein sequence ID" value="KYP71530.1"/>
    <property type="molecule type" value="Genomic_DNA"/>
</dbReference>
<protein>
    <submittedName>
        <fullName evidence="2">Uncharacterized protein</fullName>
    </submittedName>
</protein>
<accession>A0A151TWU9</accession>
<dbReference type="EMBL" id="CM003605">
    <property type="protein sequence ID" value="KYP71548.1"/>
    <property type="molecule type" value="Genomic_DNA"/>
</dbReference>
<dbReference type="AlphaFoldDB" id="A0A151TWU9"/>
<reference evidence="2 4" key="1">
    <citation type="journal article" date="2012" name="Nat. Biotechnol.">
        <title>Draft genome sequence of pigeonpea (Cajanus cajan), an orphan legume crop of resource-poor farmers.</title>
        <authorList>
            <person name="Varshney R.K."/>
            <person name="Chen W."/>
            <person name="Li Y."/>
            <person name="Bharti A.K."/>
            <person name="Saxena R.K."/>
            <person name="Schlueter J.A."/>
            <person name="Donoghue M.T."/>
            <person name="Azam S."/>
            <person name="Fan G."/>
            <person name="Whaley A.M."/>
            <person name="Farmer A.D."/>
            <person name="Sheridan J."/>
            <person name="Iwata A."/>
            <person name="Tuteja R."/>
            <person name="Penmetsa R.V."/>
            <person name="Wu W."/>
            <person name="Upadhyaya H.D."/>
            <person name="Yang S.P."/>
            <person name="Shah T."/>
            <person name="Saxena K.B."/>
            <person name="Michael T."/>
            <person name="McCombie W.R."/>
            <person name="Yang B."/>
            <person name="Zhang G."/>
            <person name="Yang H."/>
            <person name="Wang J."/>
            <person name="Spillane C."/>
            <person name="Cook D.R."/>
            <person name="May G.D."/>
            <person name="Xu X."/>
            <person name="Jackson S.A."/>
        </authorList>
    </citation>
    <scope>NUCLEOTIDE SEQUENCE [LARGE SCALE GENOMIC DNA]</scope>
    <source>
        <strain evidence="4">cv. Asha</strain>
    </source>
</reference>
<sequence>MQGKQHQHGHVVVQAEPQGKKQMDINEHFKVFIENTREKMMRSMTNIGWAQSNHPAPAPDQEVHGSNKNESHYSDFIQRVRKKLRATTAVRKSGSLKEN</sequence>
<keyword evidence="4" id="KW-1185">Reference proteome</keyword>